<proteinExistence type="predicted"/>
<protein>
    <submittedName>
        <fullName evidence="2">Uncharacterized protein</fullName>
    </submittedName>
</protein>
<keyword evidence="1" id="KW-1133">Transmembrane helix</keyword>
<keyword evidence="1" id="KW-0812">Transmembrane</keyword>
<evidence type="ECO:0000313" key="2">
    <source>
        <dbReference type="EMBL" id="MBW5481673.1"/>
    </source>
</evidence>
<evidence type="ECO:0000313" key="3">
    <source>
        <dbReference type="Proteomes" id="UP000812013"/>
    </source>
</evidence>
<sequence length="267" mass="28192">MPVASEAAPAAPKEGRALRAVLRWTAAVAVFVVAGAGVAYGVTRPERTDIPGLATQTDGRWTYPTLVKPALPAGAPLPFAPDNRDGIHYAALSQLLLPAPNGATPDAAVKADKDGAVPVDVFLEEYSAGQQPKMKEALTHDGLRQIAGRGWTMPDGTRTHVYLLRFQASGFADAFTGCGPDAKIVGAALMEDDQEWVRHEGERPGGAATSGIRVNVYQEQLPAGDEQTKLGCVLAGDVRAVIFQTRKGEVPAVPIRQAVILQEQLLG</sequence>
<feature type="transmembrane region" description="Helical" evidence="1">
    <location>
        <begin position="21"/>
        <end position="42"/>
    </location>
</feature>
<reference evidence="2 3" key="1">
    <citation type="submission" date="2019-12" db="EMBL/GenBank/DDBJ databases">
        <title>Genome sequence of Streptomyces bambusae.</title>
        <authorList>
            <person name="Bansal K."/>
            <person name="Choksket S."/>
            <person name="Korpole S."/>
            <person name="Patil P.B."/>
        </authorList>
    </citation>
    <scope>NUCLEOTIDE SEQUENCE [LARGE SCALE GENOMIC DNA]</scope>
    <source>
        <strain evidence="2 3">SK60</strain>
    </source>
</reference>
<keyword evidence="1" id="KW-0472">Membrane</keyword>
<gene>
    <name evidence="2" type="ORF">GPJ59_07185</name>
</gene>
<comment type="caution">
    <text evidence="2">The sequence shown here is derived from an EMBL/GenBank/DDBJ whole genome shotgun (WGS) entry which is preliminary data.</text>
</comment>
<evidence type="ECO:0000256" key="1">
    <source>
        <dbReference type="SAM" id="Phobius"/>
    </source>
</evidence>
<dbReference type="EMBL" id="WTFF01000029">
    <property type="protein sequence ID" value="MBW5481673.1"/>
    <property type="molecule type" value="Genomic_DNA"/>
</dbReference>
<keyword evidence="3" id="KW-1185">Reference proteome</keyword>
<name>A0ABS6Z1Q2_9ACTN</name>
<dbReference type="Proteomes" id="UP000812013">
    <property type="component" value="Unassembled WGS sequence"/>
</dbReference>
<organism evidence="2 3">
    <name type="scientific">Streptomyces bambusae</name>
    <dbReference type="NCBI Taxonomy" id="1550616"/>
    <lineage>
        <taxon>Bacteria</taxon>
        <taxon>Bacillati</taxon>
        <taxon>Actinomycetota</taxon>
        <taxon>Actinomycetes</taxon>
        <taxon>Kitasatosporales</taxon>
        <taxon>Streptomycetaceae</taxon>
        <taxon>Streptomyces</taxon>
    </lineage>
</organism>
<accession>A0ABS6Z1Q2</accession>